<dbReference type="Proteomes" id="UP000324222">
    <property type="component" value="Unassembled WGS sequence"/>
</dbReference>
<gene>
    <name evidence="1" type="ORF">E2C01_102200</name>
</gene>
<organism evidence="1 2">
    <name type="scientific">Portunus trituberculatus</name>
    <name type="common">Swimming crab</name>
    <name type="synonym">Neptunus trituberculatus</name>
    <dbReference type="NCBI Taxonomy" id="210409"/>
    <lineage>
        <taxon>Eukaryota</taxon>
        <taxon>Metazoa</taxon>
        <taxon>Ecdysozoa</taxon>
        <taxon>Arthropoda</taxon>
        <taxon>Crustacea</taxon>
        <taxon>Multicrustacea</taxon>
        <taxon>Malacostraca</taxon>
        <taxon>Eumalacostraca</taxon>
        <taxon>Eucarida</taxon>
        <taxon>Decapoda</taxon>
        <taxon>Pleocyemata</taxon>
        <taxon>Brachyura</taxon>
        <taxon>Eubrachyura</taxon>
        <taxon>Portunoidea</taxon>
        <taxon>Portunidae</taxon>
        <taxon>Portuninae</taxon>
        <taxon>Portunus</taxon>
    </lineage>
</organism>
<dbReference type="EMBL" id="VSRR010150950">
    <property type="protein sequence ID" value="MPD06391.1"/>
    <property type="molecule type" value="Genomic_DNA"/>
</dbReference>
<proteinExistence type="predicted"/>
<name>A0A5B7KBX8_PORTR</name>
<evidence type="ECO:0000313" key="2">
    <source>
        <dbReference type="Proteomes" id="UP000324222"/>
    </source>
</evidence>
<accession>A0A5B7KBX8</accession>
<keyword evidence="2" id="KW-1185">Reference proteome</keyword>
<evidence type="ECO:0000313" key="1">
    <source>
        <dbReference type="EMBL" id="MPD06391.1"/>
    </source>
</evidence>
<protein>
    <submittedName>
        <fullName evidence="1">Uncharacterized protein</fullName>
    </submittedName>
</protein>
<dbReference type="AlphaFoldDB" id="A0A5B7KBX8"/>
<comment type="caution">
    <text evidence="1">The sequence shown here is derived from an EMBL/GenBank/DDBJ whole genome shotgun (WGS) entry which is preliminary data.</text>
</comment>
<sequence>MHSHTPCQHLLYPTTPSRHFIRTGEVYASRPCDVVPAVHHVQEALLVQLQKLMWGIEIVKTVAINPLTSIDPSQCQ</sequence>
<reference evidence="1 2" key="1">
    <citation type="submission" date="2019-05" db="EMBL/GenBank/DDBJ databases">
        <title>Another draft genome of Portunus trituberculatus and its Hox gene families provides insights of decapod evolution.</title>
        <authorList>
            <person name="Jeong J.-H."/>
            <person name="Song I."/>
            <person name="Kim S."/>
            <person name="Choi T."/>
            <person name="Kim D."/>
            <person name="Ryu S."/>
            <person name="Kim W."/>
        </authorList>
    </citation>
    <scope>NUCLEOTIDE SEQUENCE [LARGE SCALE GENOMIC DNA]</scope>
    <source>
        <tissue evidence="1">Muscle</tissue>
    </source>
</reference>